<dbReference type="Proteomes" id="UP000026961">
    <property type="component" value="Chromosome 3"/>
</dbReference>
<protein>
    <submittedName>
        <fullName evidence="1">Uncharacterized protein</fullName>
    </submittedName>
</protein>
<dbReference type="AlphaFoldDB" id="A0A0D9Z0V3"/>
<reference evidence="1" key="1">
    <citation type="submission" date="2015-04" db="UniProtKB">
        <authorList>
            <consortium name="EnsemblPlants"/>
        </authorList>
    </citation>
    <scope>IDENTIFICATION</scope>
</reference>
<dbReference type="Gramene" id="OGLUM03G00330.1">
    <property type="protein sequence ID" value="OGLUM03G00330.1"/>
    <property type="gene ID" value="OGLUM03G00330"/>
</dbReference>
<accession>A0A0D9Z0V3</accession>
<proteinExistence type="predicted"/>
<evidence type="ECO:0000313" key="1">
    <source>
        <dbReference type="EnsemblPlants" id="OGLUM03G00330.1"/>
    </source>
</evidence>
<dbReference type="HOGENOM" id="CLU_2853377_0_0_1"/>
<reference evidence="1" key="2">
    <citation type="submission" date="2018-05" db="EMBL/GenBank/DDBJ databases">
        <title>OgluRS3 (Oryza glumaepatula Reference Sequence Version 3).</title>
        <authorList>
            <person name="Zhang J."/>
            <person name="Kudrna D."/>
            <person name="Lee S."/>
            <person name="Talag J."/>
            <person name="Welchert J."/>
            <person name="Wing R.A."/>
        </authorList>
    </citation>
    <scope>NUCLEOTIDE SEQUENCE [LARGE SCALE GENOMIC DNA]</scope>
</reference>
<keyword evidence="2" id="KW-1185">Reference proteome</keyword>
<sequence length="65" mass="7111">MRQLSGHLNEPNAWEIPSSSIYSVSEVSSRKVPSLGLASLTDIMSQLVLHESFDVSCIADDNNAY</sequence>
<evidence type="ECO:0000313" key="2">
    <source>
        <dbReference type="Proteomes" id="UP000026961"/>
    </source>
</evidence>
<name>A0A0D9Z0V3_9ORYZ</name>
<dbReference type="EnsemblPlants" id="OGLUM03G00330.1">
    <property type="protein sequence ID" value="OGLUM03G00330.1"/>
    <property type="gene ID" value="OGLUM03G00330"/>
</dbReference>
<organism evidence="1">
    <name type="scientific">Oryza glumipatula</name>
    <dbReference type="NCBI Taxonomy" id="40148"/>
    <lineage>
        <taxon>Eukaryota</taxon>
        <taxon>Viridiplantae</taxon>
        <taxon>Streptophyta</taxon>
        <taxon>Embryophyta</taxon>
        <taxon>Tracheophyta</taxon>
        <taxon>Spermatophyta</taxon>
        <taxon>Magnoliopsida</taxon>
        <taxon>Liliopsida</taxon>
        <taxon>Poales</taxon>
        <taxon>Poaceae</taxon>
        <taxon>BOP clade</taxon>
        <taxon>Oryzoideae</taxon>
        <taxon>Oryzeae</taxon>
        <taxon>Oryzinae</taxon>
        <taxon>Oryza</taxon>
    </lineage>
</organism>